<keyword evidence="2" id="KW-1185">Reference proteome</keyword>
<evidence type="ECO:0000313" key="2">
    <source>
        <dbReference type="Proteomes" id="UP001145087"/>
    </source>
</evidence>
<organism evidence="1 2">
    <name type="scientific">Draconibacterium aestuarii</name>
    <dbReference type="NCBI Taxonomy" id="2998507"/>
    <lineage>
        <taxon>Bacteria</taxon>
        <taxon>Pseudomonadati</taxon>
        <taxon>Bacteroidota</taxon>
        <taxon>Bacteroidia</taxon>
        <taxon>Marinilabiliales</taxon>
        <taxon>Prolixibacteraceae</taxon>
        <taxon>Draconibacterium</taxon>
    </lineage>
</organism>
<protein>
    <submittedName>
        <fullName evidence="1">Uncharacterized protein</fullName>
    </submittedName>
</protein>
<dbReference type="RefSeq" id="WP_343333560.1">
    <property type="nucleotide sequence ID" value="NZ_JAPOHD010000027.1"/>
</dbReference>
<proteinExistence type="predicted"/>
<sequence length="61" mass="6845">MNTYAVIAGVLAAFASIGHLTIGKKQFLQPFLDAEFDHLAKKVMHSVFHYITVFCCFRPIS</sequence>
<dbReference type="Proteomes" id="UP001145087">
    <property type="component" value="Unassembled WGS sequence"/>
</dbReference>
<dbReference type="EMBL" id="JAPOHD010000027">
    <property type="protein sequence ID" value="MCY1721228.1"/>
    <property type="molecule type" value="Genomic_DNA"/>
</dbReference>
<dbReference type="AlphaFoldDB" id="A0A9X3J695"/>
<name>A0A9X3J695_9BACT</name>
<comment type="caution">
    <text evidence="1">The sequence shown here is derived from an EMBL/GenBank/DDBJ whole genome shotgun (WGS) entry which is preliminary data.</text>
</comment>
<reference evidence="1" key="1">
    <citation type="submission" date="2022-11" db="EMBL/GenBank/DDBJ databases">
        <title>Marilongibacter aestuarii gen. nov., sp. nov., isolated from tidal flat sediment.</title>
        <authorList>
            <person name="Jiayan W."/>
        </authorList>
    </citation>
    <scope>NUCLEOTIDE SEQUENCE</scope>
    <source>
        <strain evidence="1">Z1-6</strain>
    </source>
</reference>
<evidence type="ECO:0000313" key="1">
    <source>
        <dbReference type="EMBL" id="MCY1721228.1"/>
    </source>
</evidence>
<accession>A0A9X3J695</accession>
<gene>
    <name evidence="1" type="ORF">OU798_12795</name>
</gene>